<organism evidence="2 3">
    <name type="scientific">Pseudovirgaria hyperparasitica</name>
    <dbReference type="NCBI Taxonomy" id="470096"/>
    <lineage>
        <taxon>Eukaryota</taxon>
        <taxon>Fungi</taxon>
        <taxon>Dikarya</taxon>
        <taxon>Ascomycota</taxon>
        <taxon>Pezizomycotina</taxon>
        <taxon>Dothideomycetes</taxon>
        <taxon>Dothideomycetes incertae sedis</taxon>
        <taxon>Acrospermales</taxon>
        <taxon>Acrospermaceae</taxon>
        <taxon>Pseudovirgaria</taxon>
    </lineage>
</organism>
<dbReference type="GeneID" id="54489545"/>
<keyword evidence="3" id="KW-1185">Reference proteome</keyword>
<dbReference type="GO" id="GO:0005666">
    <property type="term" value="C:RNA polymerase III complex"/>
    <property type="evidence" value="ECO:0007669"/>
    <property type="project" value="TreeGrafter"/>
</dbReference>
<feature type="compositionally biased region" description="Basic and acidic residues" evidence="1">
    <location>
        <begin position="310"/>
        <end position="330"/>
    </location>
</feature>
<evidence type="ECO:0000256" key="1">
    <source>
        <dbReference type="SAM" id="MobiDB-lite"/>
    </source>
</evidence>
<dbReference type="AlphaFoldDB" id="A0A6A6VXM1"/>
<reference evidence="2" key="1">
    <citation type="journal article" date="2020" name="Stud. Mycol.">
        <title>101 Dothideomycetes genomes: a test case for predicting lifestyles and emergence of pathogens.</title>
        <authorList>
            <person name="Haridas S."/>
            <person name="Albert R."/>
            <person name="Binder M."/>
            <person name="Bloem J."/>
            <person name="Labutti K."/>
            <person name="Salamov A."/>
            <person name="Andreopoulos B."/>
            <person name="Baker S."/>
            <person name="Barry K."/>
            <person name="Bills G."/>
            <person name="Bluhm B."/>
            <person name="Cannon C."/>
            <person name="Castanera R."/>
            <person name="Culley D."/>
            <person name="Daum C."/>
            <person name="Ezra D."/>
            <person name="Gonzalez J."/>
            <person name="Henrissat B."/>
            <person name="Kuo A."/>
            <person name="Liang C."/>
            <person name="Lipzen A."/>
            <person name="Lutzoni F."/>
            <person name="Magnuson J."/>
            <person name="Mondo S."/>
            <person name="Nolan M."/>
            <person name="Ohm R."/>
            <person name="Pangilinan J."/>
            <person name="Park H.-J."/>
            <person name="Ramirez L."/>
            <person name="Alfaro M."/>
            <person name="Sun H."/>
            <person name="Tritt A."/>
            <person name="Yoshinaga Y."/>
            <person name="Zwiers L.-H."/>
            <person name="Turgeon B."/>
            <person name="Goodwin S."/>
            <person name="Spatafora J."/>
            <person name="Crous P."/>
            <person name="Grigoriev I."/>
        </authorList>
    </citation>
    <scope>NUCLEOTIDE SEQUENCE</scope>
    <source>
        <strain evidence="2">CBS 121739</strain>
    </source>
</reference>
<dbReference type="RefSeq" id="XP_033597020.1">
    <property type="nucleotide sequence ID" value="XM_033748491.1"/>
</dbReference>
<dbReference type="Proteomes" id="UP000799437">
    <property type="component" value="Unassembled WGS sequence"/>
</dbReference>
<dbReference type="Pfam" id="PF04801">
    <property type="entry name" value="RPC5"/>
    <property type="match status" value="2"/>
</dbReference>
<dbReference type="InterPro" id="IPR006886">
    <property type="entry name" value="RNA_pol_III_Rpc5"/>
</dbReference>
<feature type="region of interest" description="Disordered" evidence="1">
    <location>
        <begin position="293"/>
        <end position="345"/>
    </location>
</feature>
<evidence type="ECO:0000313" key="3">
    <source>
        <dbReference type="Proteomes" id="UP000799437"/>
    </source>
</evidence>
<name>A0A6A6VXM1_9PEZI</name>
<evidence type="ECO:0000313" key="2">
    <source>
        <dbReference type="EMBL" id="KAF2754569.1"/>
    </source>
</evidence>
<dbReference type="GO" id="GO:0042797">
    <property type="term" value="P:tRNA transcription by RNA polymerase III"/>
    <property type="evidence" value="ECO:0007669"/>
    <property type="project" value="TreeGrafter"/>
</dbReference>
<accession>A0A6A6VXM1</accession>
<protein>
    <recommendedName>
        <fullName evidence="4">DNA-directed RNA polymerase III subunit Rpc5</fullName>
    </recommendedName>
</protein>
<dbReference type="EMBL" id="ML996580">
    <property type="protein sequence ID" value="KAF2754569.1"/>
    <property type="molecule type" value="Genomic_DNA"/>
</dbReference>
<gene>
    <name evidence="2" type="ORF">EJ05DRAFT_514031</name>
</gene>
<dbReference type="OrthoDB" id="340681at2759"/>
<sequence length="345" mass="39051">MPGAPSADDDPVIAEYDVFITKEISEQLYLLQYPNRHKDLPYNANNDTEPLEMRIKQKAGFVEVDVPIELSSKFDKTKGVRWGEALKQAKDEGQSTFGATAGFDRMPIPRGLARTTTSADPEGDIERMVERFPEANRAGRVYNKHTLGGQILKEQEGKPMYMLGAFRENELHLSKLTGVVQMRPQFHHVDAASYLEQSNRRREAAENAKAAEPRSVQMSIKSFDGDNVDMASTKEYLRKAKEDTWTRLKYHDEEHGDAYLEYSEKLFLHKDADGPDHPKLVSSLNNEQYLEAISAPRVDPSGRTRKKPLTKKEMRNIDDSDDSDGKEKPQKPAKAQVPSEVVQVD</sequence>
<proteinExistence type="predicted"/>
<evidence type="ECO:0008006" key="4">
    <source>
        <dbReference type="Google" id="ProtNLM"/>
    </source>
</evidence>
<dbReference type="PANTHER" id="PTHR12069">
    <property type="entry name" value="DNA-DIRECTED RNA POLYMERASES III 80 KDA POLYPEPTIDE RNA POLYMERASE III SUBUNIT 5"/>
    <property type="match status" value="1"/>
</dbReference>
<dbReference type="PANTHER" id="PTHR12069:SF0">
    <property type="entry name" value="DNA-DIRECTED RNA POLYMERASE III SUBUNIT RPC5"/>
    <property type="match status" value="1"/>
</dbReference>